<keyword evidence="3" id="KW-1185">Reference proteome</keyword>
<accession>A0A5B7GVR9</accession>
<feature type="compositionally biased region" description="Pro residues" evidence="1">
    <location>
        <begin position="78"/>
        <end position="87"/>
    </location>
</feature>
<proteinExistence type="predicted"/>
<gene>
    <name evidence="2" type="ORF">E2C01_054720</name>
</gene>
<dbReference type="EMBL" id="VSRR010017773">
    <property type="protein sequence ID" value="MPC60664.1"/>
    <property type="molecule type" value="Genomic_DNA"/>
</dbReference>
<name>A0A5B7GVR9_PORTR</name>
<evidence type="ECO:0000256" key="1">
    <source>
        <dbReference type="SAM" id="MobiDB-lite"/>
    </source>
</evidence>
<evidence type="ECO:0000313" key="3">
    <source>
        <dbReference type="Proteomes" id="UP000324222"/>
    </source>
</evidence>
<dbReference type="Proteomes" id="UP000324222">
    <property type="component" value="Unassembled WGS sequence"/>
</dbReference>
<organism evidence="2 3">
    <name type="scientific">Portunus trituberculatus</name>
    <name type="common">Swimming crab</name>
    <name type="synonym">Neptunus trituberculatus</name>
    <dbReference type="NCBI Taxonomy" id="210409"/>
    <lineage>
        <taxon>Eukaryota</taxon>
        <taxon>Metazoa</taxon>
        <taxon>Ecdysozoa</taxon>
        <taxon>Arthropoda</taxon>
        <taxon>Crustacea</taxon>
        <taxon>Multicrustacea</taxon>
        <taxon>Malacostraca</taxon>
        <taxon>Eumalacostraca</taxon>
        <taxon>Eucarida</taxon>
        <taxon>Decapoda</taxon>
        <taxon>Pleocyemata</taxon>
        <taxon>Brachyura</taxon>
        <taxon>Eubrachyura</taxon>
        <taxon>Portunoidea</taxon>
        <taxon>Portunidae</taxon>
        <taxon>Portuninae</taxon>
        <taxon>Portunus</taxon>
    </lineage>
</organism>
<reference evidence="2 3" key="1">
    <citation type="submission" date="2019-05" db="EMBL/GenBank/DDBJ databases">
        <title>Another draft genome of Portunus trituberculatus and its Hox gene families provides insights of decapod evolution.</title>
        <authorList>
            <person name="Jeong J.-H."/>
            <person name="Song I."/>
            <person name="Kim S."/>
            <person name="Choi T."/>
            <person name="Kim D."/>
            <person name="Ryu S."/>
            <person name="Kim W."/>
        </authorList>
    </citation>
    <scope>NUCLEOTIDE SEQUENCE [LARGE SCALE GENOMIC DNA]</scope>
    <source>
        <tissue evidence="2">Muscle</tissue>
    </source>
</reference>
<comment type="caution">
    <text evidence="2">The sequence shown here is derived from an EMBL/GenBank/DDBJ whole genome shotgun (WGS) entry which is preliminary data.</text>
</comment>
<dbReference type="AlphaFoldDB" id="A0A5B7GVR9"/>
<evidence type="ECO:0000313" key="2">
    <source>
        <dbReference type="EMBL" id="MPC60664.1"/>
    </source>
</evidence>
<sequence length="149" mass="16366">MYIQVCALYILPHCPGRPARPPPAPLRLLPWRWAAGRRGLLPPAPRCPAPPHPAALLCPRRPRPAPPRPVIRGAAAPRPCPDPPGVGPPEGAEGALGGRPRTSRSPAPCSPSHLFGFYFYLSDSVNHLYIAHHCLVIPHWSPTFLYRWK</sequence>
<protein>
    <submittedName>
        <fullName evidence="2">Uncharacterized protein</fullName>
    </submittedName>
</protein>
<feature type="region of interest" description="Disordered" evidence="1">
    <location>
        <begin position="58"/>
        <end position="105"/>
    </location>
</feature>